<dbReference type="Gene3D" id="2.60.200.20">
    <property type="match status" value="1"/>
</dbReference>
<name>A0A2C6LGV2_9APIC</name>
<dbReference type="InterPro" id="IPR035979">
    <property type="entry name" value="RBD_domain_sf"/>
</dbReference>
<dbReference type="PANTHER" id="PTHR15241:SF304">
    <property type="entry name" value="RRM DOMAIN-CONTAINING PROTEIN"/>
    <property type="match status" value="1"/>
</dbReference>
<sequence>MHLIAVRKHPGNLTRSTYNIPGRCAIPSFLPLGLLSFPASRLQIQAAMATPLPASIAGKAGGSVDPRLLQNPQLLFSPANLAAAARSMYTRIDSFTGDFRFLSLDFPSTIFFQGRFFPSARHALLASRYPKSVDELSTIEDVKTLKKVSKEKEEDPGWKRLRLKWLEQIQRDKFRRHADLREKLKNTGGRELVWLNSGDSYFGQVGNRGQNHLGRILMEIRDNINEDTELESWIVICHDIETDEKSLPVLKLSERKEGETQVTEILLKGKSFYRIGKLPDNDLVALNPSISRRHAALVVLKGGAVLLVDLKSKAKTFKNGVALEHDHVGVQIETNDIFSLGTSTRHYLLEVDNAGILEYLQRRSRELRREISLLEEDVDPETAMNKSQTRIFVGGLAYNTSRYDICEMFGPIGPIVDISLPQVDRSIPADSDDAYAVRGIAFVEFADRKDARTAVELSGKFLCGRPVSINFANLNKEEKSLQAALFGDEKCLASFVPATSATFQHPTQRSLQSGVDDSVSPSATAGIGAQREGGTRKKSRWDSHDDRTETIYGLETGSRTAVGQGLRSERCGPPPSSRKPSSEQGGQDLVTRDTSKEECRREEKGEEAMREEEGGKPVYGTERAGAKDSGGADRPEDDERCRRREHHGARGEAMFERRRSDGGDDKRQRNEDVSETTKRRRRREEDEDSGGRRATKTAWDDEEKTRGGSPSTGEGRKARRGHRVSQRDSHDGDVEQEEEQESDRRREGRAGRKEEDRGRKRTSHRTNEDDARAERDRGGRSQDRDERRHRHAGDAEGRRAKDGHRGEANNTSNGVRPPDHPSRVTDEDGKDGSRAKEKRRKH</sequence>
<feature type="domain" description="RRM" evidence="4">
    <location>
        <begin position="389"/>
        <end position="474"/>
    </location>
</feature>
<feature type="domain" description="FHA" evidence="3">
    <location>
        <begin position="273"/>
        <end position="323"/>
    </location>
</feature>
<dbReference type="InterPro" id="IPR012816">
    <property type="entry name" value="NADAR"/>
</dbReference>
<dbReference type="SUPFAM" id="SSF54928">
    <property type="entry name" value="RNA-binding domain, RBD"/>
    <property type="match status" value="1"/>
</dbReference>
<proteinExistence type="predicted"/>
<evidence type="ECO:0000313" key="5">
    <source>
        <dbReference type="EMBL" id="PHJ25812.1"/>
    </source>
</evidence>
<feature type="compositionally biased region" description="Basic and acidic residues" evidence="2">
    <location>
        <begin position="540"/>
        <end position="549"/>
    </location>
</feature>
<dbReference type="AlphaFoldDB" id="A0A2C6LGV2"/>
<feature type="compositionally biased region" description="Basic and acidic residues" evidence="2">
    <location>
        <begin position="765"/>
        <end position="807"/>
    </location>
</feature>
<protein>
    <submittedName>
        <fullName evidence="5">Fha domain-containing protein</fullName>
    </submittedName>
</protein>
<evidence type="ECO:0000259" key="4">
    <source>
        <dbReference type="PROSITE" id="PS50102"/>
    </source>
</evidence>
<evidence type="ECO:0000313" key="6">
    <source>
        <dbReference type="Proteomes" id="UP000221165"/>
    </source>
</evidence>
<dbReference type="GeneID" id="94423770"/>
<dbReference type="PANTHER" id="PTHR15241">
    <property type="entry name" value="TRANSFORMER-2-RELATED"/>
    <property type="match status" value="1"/>
</dbReference>
<dbReference type="PROSITE" id="PS50102">
    <property type="entry name" value="RRM"/>
    <property type="match status" value="1"/>
</dbReference>
<reference evidence="5 6" key="1">
    <citation type="journal article" date="2017" name="Int. J. Parasitol.">
        <title>The genome of the protozoan parasite Cystoisospora suis and a reverse vaccinology approach to identify vaccine candidates.</title>
        <authorList>
            <person name="Palmieri N."/>
            <person name="Shrestha A."/>
            <person name="Ruttkowski B."/>
            <person name="Beck T."/>
            <person name="Vogl C."/>
            <person name="Tomley F."/>
            <person name="Blake D.P."/>
            <person name="Joachim A."/>
        </authorList>
    </citation>
    <scope>NUCLEOTIDE SEQUENCE [LARGE SCALE GENOMIC DNA]</scope>
    <source>
        <strain evidence="5 6">Wien I</strain>
    </source>
</reference>
<dbReference type="Gene3D" id="3.30.70.330">
    <property type="match status" value="1"/>
</dbReference>
<dbReference type="Pfam" id="PF08719">
    <property type="entry name" value="NADAR"/>
    <property type="match status" value="1"/>
</dbReference>
<dbReference type="VEuPathDB" id="ToxoDB:CSUI_000325"/>
<dbReference type="InterPro" id="IPR000253">
    <property type="entry name" value="FHA_dom"/>
</dbReference>
<organism evidence="5 6">
    <name type="scientific">Cystoisospora suis</name>
    <dbReference type="NCBI Taxonomy" id="483139"/>
    <lineage>
        <taxon>Eukaryota</taxon>
        <taxon>Sar</taxon>
        <taxon>Alveolata</taxon>
        <taxon>Apicomplexa</taxon>
        <taxon>Conoidasida</taxon>
        <taxon>Coccidia</taxon>
        <taxon>Eucoccidiorida</taxon>
        <taxon>Eimeriorina</taxon>
        <taxon>Sarcocystidae</taxon>
        <taxon>Cystoisospora</taxon>
    </lineage>
</organism>
<dbReference type="InterPro" id="IPR008984">
    <property type="entry name" value="SMAD_FHA_dom_sf"/>
</dbReference>
<feature type="compositionally biased region" description="Basic and acidic residues" evidence="2">
    <location>
        <begin position="742"/>
        <end position="758"/>
    </location>
</feature>
<feature type="compositionally biased region" description="Polar residues" evidence="2">
    <location>
        <begin position="503"/>
        <end position="523"/>
    </location>
</feature>
<feature type="compositionally biased region" description="Basic and acidic residues" evidence="2">
    <location>
        <begin position="590"/>
        <end position="615"/>
    </location>
</feature>
<evidence type="ECO:0000256" key="1">
    <source>
        <dbReference type="PROSITE-ProRule" id="PRU00176"/>
    </source>
</evidence>
<dbReference type="SUPFAM" id="SSF49879">
    <property type="entry name" value="SMAD/FHA domain"/>
    <property type="match status" value="1"/>
</dbReference>
<dbReference type="RefSeq" id="XP_067927458.1">
    <property type="nucleotide sequence ID" value="XM_068060559.1"/>
</dbReference>
<dbReference type="Gene3D" id="1.10.357.40">
    <property type="entry name" value="YbiA-like"/>
    <property type="match status" value="1"/>
</dbReference>
<dbReference type="CDD" id="cd15457">
    <property type="entry name" value="NADAR"/>
    <property type="match status" value="1"/>
</dbReference>
<dbReference type="InterPro" id="IPR037238">
    <property type="entry name" value="YbiA-like_sf"/>
</dbReference>
<gene>
    <name evidence="5" type="ORF">CSUI_000325</name>
</gene>
<dbReference type="PROSITE" id="PS50006">
    <property type="entry name" value="FHA_DOMAIN"/>
    <property type="match status" value="1"/>
</dbReference>
<dbReference type="InterPro" id="IPR000504">
    <property type="entry name" value="RRM_dom"/>
</dbReference>
<comment type="caution">
    <text evidence="5">The sequence shown here is derived from an EMBL/GenBank/DDBJ whole genome shotgun (WGS) entry which is preliminary data.</text>
</comment>
<dbReference type="OrthoDB" id="206452at2759"/>
<dbReference type="EMBL" id="MIGC01000149">
    <property type="protein sequence ID" value="PHJ25812.1"/>
    <property type="molecule type" value="Genomic_DNA"/>
</dbReference>
<evidence type="ECO:0000256" key="2">
    <source>
        <dbReference type="SAM" id="MobiDB-lite"/>
    </source>
</evidence>
<keyword evidence="6" id="KW-1185">Reference proteome</keyword>
<feature type="compositionally biased region" description="Basic and acidic residues" evidence="2">
    <location>
        <begin position="624"/>
        <end position="677"/>
    </location>
</feature>
<dbReference type="InterPro" id="IPR012677">
    <property type="entry name" value="Nucleotide-bd_a/b_plait_sf"/>
</dbReference>
<dbReference type="GO" id="GO:0003723">
    <property type="term" value="F:RNA binding"/>
    <property type="evidence" value="ECO:0007669"/>
    <property type="project" value="UniProtKB-UniRule"/>
</dbReference>
<feature type="compositionally biased region" description="Basic and acidic residues" evidence="2">
    <location>
        <begin position="817"/>
        <end position="835"/>
    </location>
</feature>
<dbReference type="SMART" id="SM00360">
    <property type="entry name" value="RRM"/>
    <property type="match status" value="1"/>
</dbReference>
<dbReference type="CDD" id="cd00590">
    <property type="entry name" value="RRM_SF"/>
    <property type="match status" value="1"/>
</dbReference>
<accession>A0A2C6LGV2</accession>
<evidence type="ECO:0000259" key="3">
    <source>
        <dbReference type="PROSITE" id="PS50006"/>
    </source>
</evidence>
<feature type="region of interest" description="Disordered" evidence="2">
    <location>
        <begin position="503"/>
        <end position="842"/>
    </location>
</feature>
<keyword evidence="1" id="KW-0694">RNA-binding</keyword>
<dbReference type="Pfam" id="PF00076">
    <property type="entry name" value="RRM_1"/>
    <property type="match status" value="1"/>
</dbReference>
<dbReference type="Proteomes" id="UP000221165">
    <property type="component" value="Unassembled WGS sequence"/>
</dbReference>
<dbReference type="SUPFAM" id="SSF143990">
    <property type="entry name" value="YbiA-like"/>
    <property type="match status" value="1"/>
</dbReference>
<dbReference type="Pfam" id="PF00498">
    <property type="entry name" value="FHA"/>
    <property type="match status" value="1"/>
</dbReference>
<dbReference type="SMART" id="SM00240">
    <property type="entry name" value="FHA"/>
    <property type="match status" value="1"/>
</dbReference>